<reference evidence="1" key="1">
    <citation type="submission" date="2021-06" db="EMBL/GenBank/DDBJ databases">
        <authorList>
            <person name="Kallberg Y."/>
            <person name="Tangrot J."/>
            <person name="Rosling A."/>
        </authorList>
    </citation>
    <scope>NUCLEOTIDE SEQUENCE</scope>
    <source>
        <strain evidence="1">AU212A</strain>
    </source>
</reference>
<accession>A0ACA9P507</accession>
<proteinExistence type="predicted"/>
<feature type="non-terminal residue" evidence="1">
    <location>
        <position position="1"/>
    </location>
</feature>
<gene>
    <name evidence="1" type="ORF">SCALOS_LOCUS10190</name>
</gene>
<comment type="caution">
    <text evidence="1">The sequence shown here is derived from an EMBL/GenBank/DDBJ whole genome shotgun (WGS) entry which is preliminary data.</text>
</comment>
<sequence length="42" mass="4957">TFRLSINFPPEIFHLEYTHIKANLKSLQNYGSLNQRSVTLKH</sequence>
<name>A0ACA9P507_9GLOM</name>
<feature type="non-terminal residue" evidence="1">
    <location>
        <position position="42"/>
    </location>
</feature>
<organism evidence="1 2">
    <name type="scientific">Scutellospora calospora</name>
    <dbReference type="NCBI Taxonomy" id="85575"/>
    <lineage>
        <taxon>Eukaryota</taxon>
        <taxon>Fungi</taxon>
        <taxon>Fungi incertae sedis</taxon>
        <taxon>Mucoromycota</taxon>
        <taxon>Glomeromycotina</taxon>
        <taxon>Glomeromycetes</taxon>
        <taxon>Diversisporales</taxon>
        <taxon>Gigasporaceae</taxon>
        <taxon>Scutellospora</taxon>
    </lineage>
</organism>
<protein>
    <submittedName>
        <fullName evidence="1">11077_t:CDS:1</fullName>
    </submittedName>
</protein>
<dbReference type="Proteomes" id="UP000789860">
    <property type="component" value="Unassembled WGS sequence"/>
</dbReference>
<evidence type="ECO:0000313" key="2">
    <source>
        <dbReference type="Proteomes" id="UP000789860"/>
    </source>
</evidence>
<keyword evidence="2" id="KW-1185">Reference proteome</keyword>
<dbReference type="EMBL" id="CAJVPM010036396">
    <property type="protein sequence ID" value="CAG8692594.1"/>
    <property type="molecule type" value="Genomic_DNA"/>
</dbReference>
<evidence type="ECO:0000313" key="1">
    <source>
        <dbReference type="EMBL" id="CAG8692594.1"/>
    </source>
</evidence>